<evidence type="ECO:0000313" key="7">
    <source>
        <dbReference type="Proteomes" id="UP001172673"/>
    </source>
</evidence>
<reference evidence="6" key="1">
    <citation type="submission" date="2022-10" db="EMBL/GenBank/DDBJ databases">
        <title>Culturing micro-colonial fungi from biological soil crusts in the Mojave desert and describing Neophaeococcomyces mojavensis, and introducing the new genera and species Taxawa tesnikishii.</title>
        <authorList>
            <person name="Kurbessoian T."/>
            <person name="Stajich J.E."/>
        </authorList>
    </citation>
    <scope>NUCLEOTIDE SEQUENCE</scope>
    <source>
        <strain evidence="6">TK_41</strain>
    </source>
</reference>
<dbReference type="CDD" id="cd04733">
    <property type="entry name" value="OYE_like_2_FMN"/>
    <property type="match status" value="1"/>
</dbReference>
<protein>
    <recommendedName>
        <fullName evidence="5">NADH:flavin oxidoreductase/NADH oxidase N-terminal domain-containing protein</fullName>
    </recommendedName>
</protein>
<dbReference type="SUPFAM" id="SSF51395">
    <property type="entry name" value="FMN-linked oxidoreductases"/>
    <property type="match status" value="1"/>
</dbReference>
<evidence type="ECO:0000313" key="6">
    <source>
        <dbReference type="EMBL" id="KAJ9606386.1"/>
    </source>
</evidence>
<dbReference type="PANTHER" id="PTHR43656">
    <property type="entry name" value="BINDING OXIDOREDUCTASE, PUTATIVE (AFU_ORTHOLOGUE AFUA_2G08260)-RELATED"/>
    <property type="match status" value="1"/>
</dbReference>
<dbReference type="PANTHER" id="PTHR43656:SF5">
    <property type="entry name" value="NADH:FLAVIN OXIDOREDUCTASE_NADH OXIDASE N-TERMINAL DOMAIN-CONTAINING PROTEIN"/>
    <property type="match status" value="1"/>
</dbReference>
<evidence type="ECO:0000256" key="2">
    <source>
        <dbReference type="ARBA" id="ARBA00022630"/>
    </source>
</evidence>
<comment type="similarity">
    <text evidence="1">Belongs to the NADH:flavin oxidoreductase/NADH oxidase family.</text>
</comment>
<dbReference type="InterPro" id="IPR013785">
    <property type="entry name" value="Aldolase_TIM"/>
</dbReference>
<keyword evidence="2" id="KW-0285">Flavoprotein</keyword>
<sequence length="471" mass="52842">MGSVEENFSPPRYQSDITDARPLGEPLKFEFSGRIAPNRFMKAAMTEQLCSWHKEIPEKRGLPTRNLCRVYERWGQGDIGMIVTGNVMIFCDYLESVGDPVVPPDAPFSGKRFEAFKEWAHSVKKNGSLMVAQVSHPGRQCHMYFQAHPVAASAVPYDFSGPRRPLQFYDPHAASQEEIDAIIDSFAHAAEYLEKAGFDGIQLHAANGFLLSGFLSASTNLRTDKYGGSIENRMRIHLEIEQAIRKRVSPNFILGIKINSTEFQETAFTPQEANTVCLAFEKHHFDFVELSGGSSEKLMTGNQHQGEKVRESTRKREAYFQAFAEQIVPGLTKTKVYITGGLRTVGGMIRALDTVDGIGLARPLCQEFELCKKILEGQVTGSIIPNMELGEFWLALMAGNRTIREVGRGQEPLELWRDDVINELRAGYELWVDNKSSDREYISYYGVTSTEAMEQGKMPPLTHAISAEKVR</sequence>
<dbReference type="InterPro" id="IPR001155">
    <property type="entry name" value="OxRdtase_FMN_N"/>
</dbReference>
<dbReference type="Pfam" id="PF00724">
    <property type="entry name" value="Oxidored_FMN"/>
    <property type="match status" value="1"/>
</dbReference>
<evidence type="ECO:0000256" key="1">
    <source>
        <dbReference type="ARBA" id="ARBA00005979"/>
    </source>
</evidence>
<dbReference type="GO" id="GO:0010181">
    <property type="term" value="F:FMN binding"/>
    <property type="evidence" value="ECO:0007669"/>
    <property type="project" value="InterPro"/>
</dbReference>
<keyword evidence="7" id="KW-1185">Reference proteome</keyword>
<dbReference type="EMBL" id="JAPDRK010000014">
    <property type="protein sequence ID" value="KAJ9606386.1"/>
    <property type="molecule type" value="Genomic_DNA"/>
</dbReference>
<dbReference type="GO" id="GO:0016491">
    <property type="term" value="F:oxidoreductase activity"/>
    <property type="evidence" value="ECO:0007669"/>
    <property type="project" value="UniProtKB-KW"/>
</dbReference>
<dbReference type="AlphaFoldDB" id="A0AA39CFH0"/>
<keyword evidence="4" id="KW-0560">Oxidoreductase</keyword>
<dbReference type="InterPro" id="IPR051799">
    <property type="entry name" value="NADH_flavin_oxidoreductase"/>
</dbReference>
<dbReference type="Proteomes" id="UP001172673">
    <property type="component" value="Unassembled WGS sequence"/>
</dbReference>
<gene>
    <name evidence="6" type="ORF">H2200_009347</name>
</gene>
<accession>A0AA39CFH0</accession>
<organism evidence="6 7">
    <name type="scientific">Cladophialophora chaetospira</name>
    <dbReference type="NCBI Taxonomy" id="386627"/>
    <lineage>
        <taxon>Eukaryota</taxon>
        <taxon>Fungi</taxon>
        <taxon>Dikarya</taxon>
        <taxon>Ascomycota</taxon>
        <taxon>Pezizomycotina</taxon>
        <taxon>Eurotiomycetes</taxon>
        <taxon>Chaetothyriomycetidae</taxon>
        <taxon>Chaetothyriales</taxon>
        <taxon>Herpotrichiellaceae</taxon>
        <taxon>Cladophialophora</taxon>
    </lineage>
</organism>
<name>A0AA39CFH0_9EURO</name>
<evidence type="ECO:0000259" key="5">
    <source>
        <dbReference type="Pfam" id="PF00724"/>
    </source>
</evidence>
<comment type="caution">
    <text evidence="6">The sequence shown here is derived from an EMBL/GenBank/DDBJ whole genome shotgun (WGS) entry which is preliminary data.</text>
</comment>
<evidence type="ECO:0000256" key="3">
    <source>
        <dbReference type="ARBA" id="ARBA00022643"/>
    </source>
</evidence>
<proteinExistence type="inferred from homology"/>
<feature type="domain" description="NADH:flavin oxidoreductase/NADH oxidase N-terminal" evidence="5">
    <location>
        <begin position="37"/>
        <end position="374"/>
    </location>
</feature>
<dbReference type="Gene3D" id="3.20.20.70">
    <property type="entry name" value="Aldolase class I"/>
    <property type="match status" value="1"/>
</dbReference>
<evidence type="ECO:0000256" key="4">
    <source>
        <dbReference type="ARBA" id="ARBA00023002"/>
    </source>
</evidence>
<keyword evidence="3" id="KW-0288">FMN</keyword>